<evidence type="ECO:0000256" key="5">
    <source>
        <dbReference type="ARBA" id="ARBA00022519"/>
    </source>
</evidence>
<dbReference type="Proteomes" id="UP000477951">
    <property type="component" value="Unassembled WGS sequence"/>
</dbReference>
<accession>A0A6L6VJZ1</accession>
<feature type="domain" description="Histidine kinase" evidence="16">
    <location>
        <begin position="235"/>
        <end position="434"/>
    </location>
</feature>
<dbReference type="InterPro" id="IPR050980">
    <property type="entry name" value="2C_sensor_his_kinase"/>
</dbReference>
<keyword evidence="11" id="KW-0067">ATP-binding</keyword>
<evidence type="ECO:0000256" key="14">
    <source>
        <dbReference type="ARBA" id="ARBA00023136"/>
    </source>
</evidence>
<reference evidence="18 19" key="1">
    <citation type="submission" date="2019-12" db="EMBL/GenBank/DDBJ databases">
        <title>Whole-genome sequencing of Allorhizobium vitis.</title>
        <authorList>
            <person name="Gan H.M."/>
            <person name="Szegedi E."/>
            <person name="Burr T."/>
            <person name="Savka M.A."/>
        </authorList>
    </citation>
    <scope>NUCLEOTIDE SEQUENCE [LARGE SCALE GENOMIC DNA]</scope>
    <source>
        <strain evidence="18 19">CG516</strain>
    </source>
</reference>
<dbReference type="EC" id="2.7.13.3" evidence="3"/>
<evidence type="ECO:0000256" key="15">
    <source>
        <dbReference type="SAM" id="Phobius"/>
    </source>
</evidence>
<evidence type="ECO:0000256" key="4">
    <source>
        <dbReference type="ARBA" id="ARBA00022475"/>
    </source>
</evidence>
<dbReference type="Pfam" id="PF02518">
    <property type="entry name" value="HATPase_c"/>
    <property type="match status" value="1"/>
</dbReference>
<evidence type="ECO:0000259" key="16">
    <source>
        <dbReference type="PROSITE" id="PS50109"/>
    </source>
</evidence>
<dbReference type="Pfam" id="PF00672">
    <property type="entry name" value="HAMP"/>
    <property type="match status" value="1"/>
</dbReference>
<dbReference type="CDD" id="cd00082">
    <property type="entry name" value="HisKA"/>
    <property type="match status" value="1"/>
</dbReference>
<evidence type="ECO:0000256" key="13">
    <source>
        <dbReference type="ARBA" id="ARBA00023012"/>
    </source>
</evidence>
<keyword evidence="10" id="KW-0418">Kinase</keyword>
<feature type="transmembrane region" description="Helical" evidence="15">
    <location>
        <begin position="12"/>
        <end position="34"/>
    </location>
</feature>
<dbReference type="AlphaFoldDB" id="A0A6L6VJZ1"/>
<protein>
    <recommendedName>
        <fullName evidence="3">histidine kinase</fullName>
        <ecNumber evidence="3">2.7.13.3</ecNumber>
    </recommendedName>
</protein>
<dbReference type="InterPro" id="IPR005467">
    <property type="entry name" value="His_kinase_dom"/>
</dbReference>
<evidence type="ECO:0000256" key="1">
    <source>
        <dbReference type="ARBA" id="ARBA00000085"/>
    </source>
</evidence>
<dbReference type="InterPro" id="IPR003660">
    <property type="entry name" value="HAMP_dom"/>
</dbReference>
<dbReference type="InterPro" id="IPR003594">
    <property type="entry name" value="HATPase_dom"/>
</dbReference>
<dbReference type="InterPro" id="IPR003661">
    <property type="entry name" value="HisK_dim/P_dom"/>
</dbReference>
<proteinExistence type="predicted"/>
<gene>
    <name evidence="18" type="ORF">GOZ90_22165</name>
</gene>
<comment type="catalytic activity">
    <reaction evidence="1">
        <text>ATP + protein L-histidine = ADP + protein N-phospho-L-histidine.</text>
        <dbReference type="EC" id="2.7.13.3"/>
    </reaction>
</comment>
<evidence type="ECO:0000256" key="2">
    <source>
        <dbReference type="ARBA" id="ARBA00004429"/>
    </source>
</evidence>
<dbReference type="RefSeq" id="WP_156616118.1">
    <property type="nucleotide sequence ID" value="NZ_WPHR01000029.1"/>
</dbReference>
<comment type="subcellular location">
    <subcellularLocation>
        <location evidence="2">Cell inner membrane</location>
        <topology evidence="2">Multi-pass membrane protein</topology>
    </subcellularLocation>
</comment>
<name>A0A6L6VJZ1_AGRVI</name>
<keyword evidence="8 15" id="KW-0812">Transmembrane</keyword>
<keyword evidence="13" id="KW-0902">Two-component regulatory system</keyword>
<dbReference type="SUPFAM" id="SSF47384">
    <property type="entry name" value="Homodimeric domain of signal transducing histidine kinase"/>
    <property type="match status" value="1"/>
</dbReference>
<dbReference type="PANTHER" id="PTHR44936:SF5">
    <property type="entry name" value="SENSOR HISTIDINE KINASE ENVZ"/>
    <property type="match status" value="1"/>
</dbReference>
<dbReference type="SUPFAM" id="SSF55874">
    <property type="entry name" value="ATPase domain of HSP90 chaperone/DNA topoisomerase II/histidine kinase"/>
    <property type="match status" value="1"/>
</dbReference>
<evidence type="ECO:0000259" key="17">
    <source>
        <dbReference type="PROSITE" id="PS50885"/>
    </source>
</evidence>
<dbReference type="GO" id="GO:0005886">
    <property type="term" value="C:plasma membrane"/>
    <property type="evidence" value="ECO:0007669"/>
    <property type="project" value="UniProtKB-SubCell"/>
</dbReference>
<keyword evidence="6" id="KW-0597">Phosphoprotein</keyword>
<dbReference type="PROSITE" id="PS50885">
    <property type="entry name" value="HAMP"/>
    <property type="match status" value="1"/>
</dbReference>
<dbReference type="Gene3D" id="1.10.287.130">
    <property type="match status" value="1"/>
</dbReference>
<dbReference type="GO" id="GO:0000155">
    <property type="term" value="F:phosphorelay sensor kinase activity"/>
    <property type="evidence" value="ECO:0007669"/>
    <property type="project" value="InterPro"/>
</dbReference>
<dbReference type="Gene3D" id="3.30.565.10">
    <property type="entry name" value="Histidine kinase-like ATPase, C-terminal domain"/>
    <property type="match status" value="1"/>
</dbReference>
<dbReference type="InterPro" id="IPR036097">
    <property type="entry name" value="HisK_dim/P_sf"/>
</dbReference>
<dbReference type="PRINTS" id="PR00344">
    <property type="entry name" value="BCTRLSENSOR"/>
</dbReference>
<evidence type="ECO:0000256" key="11">
    <source>
        <dbReference type="ARBA" id="ARBA00022840"/>
    </source>
</evidence>
<dbReference type="GO" id="GO:0005524">
    <property type="term" value="F:ATP binding"/>
    <property type="evidence" value="ECO:0007669"/>
    <property type="project" value="UniProtKB-KW"/>
</dbReference>
<keyword evidence="14 15" id="KW-0472">Membrane</keyword>
<evidence type="ECO:0000313" key="18">
    <source>
        <dbReference type="EMBL" id="MUZ75391.1"/>
    </source>
</evidence>
<evidence type="ECO:0000256" key="7">
    <source>
        <dbReference type="ARBA" id="ARBA00022679"/>
    </source>
</evidence>
<keyword evidence="12 15" id="KW-1133">Transmembrane helix</keyword>
<evidence type="ECO:0000256" key="10">
    <source>
        <dbReference type="ARBA" id="ARBA00022777"/>
    </source>
</evidence>
<comment type="caution">
    <text evidence="18">The sequence shown here is derived from an EMBL/GenBank/DDBJ whole genome shotgun (WGS) entry which is preliminary data.</text>
</comment>
<dbReference type="InterPro" id="IPR036890">
    <property type="entry name" value="HATPase_C_sf"/>
</dbReference>
<organism evidence="18 19">
    <name type="scientific">Agrobacterium vitis</name>
    <name type="common">Rhizobium vitis</name>
    <dbReference type="NCBI Taxonomy" id="373"/>
    <lineage>
        <taxon>Bacteria</taxon>
        <taxon>Pseudomonadati</taxon>
        <taxon>Pseudomonadota</taxon>
        <taxon>Alphaproteobacteria</taxon>
        <taxon>Hyphomicrobiales</taxon>
        <taxon>Rhizobiaceae</taxon>
        <taxon>Rhizobium/Agrobacterium group</taxon>
        <taxon>Agrobacterium</taxon>
    </lineage>
</organism>
<evidence type="ECO:0000313" key="19">
    <source>
        <dbReference type="Proteomes" id="UP000477951"/>
    </source>
</evidence>
<sequence>MRRFFSTTLGQILAIVAAASALTLLLFIGLLFYLGGPHNPPWPWNAAYRITIMVELLGKVPEGRREEVIDAAQWSDLSARLTEAPALCATQTLDTRDLEALLRHELPGVTDATARACDSDGAEGKIQVLVPMGNQTLDIQTDKVGYTPPRITFPFVSALLFTCIGVASMSAWAVWTVIRPLRRLSEKAEAFGREIVLAPLEEEGPLEIKRAARAFNLMQERITRSIYDRTRTLAAISHDLRTPLTRMRLQLDTNSTDIARAKLLSDINLMQSMVTSALAFLSGSFDNEEREWLDLDALLITLCDEYEETGATITYRGLEQIRLFCQPNAITRALTNLIENAIHFGETVLVTASTQAAAITIDIADDGPGIPKDRVQDVVEPFVRLDRARSRRSGSVGLGLSIVKEIVEAHSGTLALIERQPSGLVARITFPILDPAIGLDEVTASRPGT</sequence>
<feature type="domain" description="HAMP" evidence="17">
    <location>
        <begin position="175"/>
        <end position="227"/>
    </location>
</feature>
<evidence type="ECO:0000256" key="3">
    <source>
        <dbReference type="ARBA" id="ARBA00012438"/>
    </source>
</evidence>
<dbReference type="PROSITE" id="PS50109">
    <property type="entry name" value="HIS_KIN"/>
    <property type="match status" value="1"/>
</dbReference>
<keyword evidence="7" id="KW-0808">Transferase</keyword>
<evidence type="ECO:0000256" key="6">
    <source>
        <dbReference type="ARBA" id="ARBA00022553"/>
    </source>
</evidence>
<dbReference type="InterPro" id="IPR004358">
    <property type="entry name" value="Sig_transdc_His_kin-like_C"/>
</dbReference>
<dbReference type="SMART" id="SM00387">
    <property type="entry name" value="HATPase_c"/>
    <property type="match status" value="1"/>
</dbReference>
<dbReference type="PANTHER" id="PTHR44936">
    <property type="entry name" value="SENSOR PROTEIN CREC"/>
    <property type="match status" value="1"/>
</dbReference>
<evidence type="ECO:0000256" key="12">
    <source>
        <dbReference type="ARBA" id="ARBA00022989"/>
    </source>
</evidence>
<dbReference type="CDD" id="cd06225">
    <property type="entry name" value="HAMP"/>
    <property type="match status" value="1"/>
</dbReference>
<dbReference type="SMART" id="SM00304">
    <property type="entry name" value="HAMP"/>
    <property type="match status" value="1"/>
</dbReference>
<keyword evidence="9" id="KW-0547">Nucleotide-binding</keyword>
<evidence type="ECO:0000256" key="9">
    <source>
        <dbReference type="ARBA" id="ARBA00022741"/>
    </source>
</evidence>
<dbReference type="EMBL" id="WPHR01000029">
    <property type="protein sequence ID" value="MUZ75391.1"/>
    <property type="molecule type" value="Genomic_DNA"/>
</dbReference>
<keyword evidence="4" id="KW-1003">Cell membrane</keyword>
<evidence type="ECO:0000256" key="8">
    <source>
        <dbReference type="ARBA" id="ARBA00022692"/>
    </source>
</evidence>
<feature type="transmembrane region" description="Helical" evidence="15">
    <location>
        <begin position="155"/>
        <end position="178"/>
    </location>
</feature>
<keyword evidence="5" id="KW-0997">Cell inner membrane</keyword>